<proteinExistence type="predicted"/>
<evidence type="ECO:0000313" key="1">
    <source>
        <dbReference type="Ensembl" id="ENSLACP00000015412.1"/>
    </source>
</evidence>
<dbReference type="InParanoid" id="H3B0J1"/>
<dbReference type="PANTHER" id="PTHR33198:SF19">
    <property type="entry name" value="CCHC-TYPE DOMAIN-CONTAINING PROTEIN"/>
    <property type="match status" value="1"/>
</dbReference>
<dbReference type="Ensembl" id="ENSLACT00000015518.1">
    <property type="protein sequence ID" value="ENSLACP00000015412.1"/>
    <property type="gene ID" value="ENSLACG00000013567.1"/>
</dbReference>
<reference evidence="1" key="3">
    <citation type="submission" date="2025-09" db="UniProtKB">
        <authorList>
            <consortium name="Ensembl"/>
        </authorList>
    </citation>
    <scope>IDENTIFICATION</scope>
</reference>
<reference evidence="1" key="2">
    <citation type="submission" date="2025-08" db="UniProtKB">
        <authorList>
            <consortium name="Ensembl"/>
        </authorList>
    </citation>
    <scope>IDENTIFICATION</scope>
</reference>
<reference evidence="2" key="1">
    <citation type="submission" date="2011-08" db="EMBL/GenBank/DDBJ databases">
        <title>The draft genome of Latimeria chalumnae.</title>
        <authorList>
            <person name="Di Palma F."/>
            <person name="Alfoldi J."/>
            <person name="Johnson J."/>
            <person name="Berlin A."/>
            <person name="Gnerre S."/>
            <person name="Jaffe D."/>
            <person name="MacCallum I."/>
            <person name="Young S."/>
            <person name="Walker B.J."/>
            <person name="Lander E."/>
            <person name="Lindblad-Toh K."/>
        </authorList>
    </citation>
    <scope>NUCLEOTIDE SEQUENCE [LARGE SCALE GENOMIC DNA]</scope>
    <source>
        <strain evidence="2">Wild caught</strain>
    </source>
</reference>
<dbReference type="GeneTree" id="ENSGT00940000167314"/>
<protein>
    <submittedName>
        <fullName evidence="1">Uncharacterized protein</fullName>
    </submittedName>
</protein>
<dbReference type="EMBL" id="AFYH01079389">
    <property type="status" value="NOT_ANNOTATED_CDS"/>
    <property type="molecule type" value="Genomic_DNA"/>
</dbReference>
<name>H3B0J1_LATCH</name>
<dbReference type="OMA" id="RILCRTE"/>
<dbReference type="HOGENOM" id="CLU_035540_3_1_1"/>
<organism evidence="1 2">
    <name type="scientific">Latimeria chalumnae</name>
    <name type="common">Coelacanth</name>
    <dbReference type="NCBI Taxonomy" id="7897"/>
    <lineage>
        <taxon>Eukaryota</taxon>
        <taxon>Metazoa</taxon>
        <taxon>Chordata</taxon>
        <taxon>Craniata</taxon>
        <taxon>Vertebrata</taxon>
        <taxon>Euteleostomi</taxon>
        <taxon>Coelacanthiformes</taxon>
        <taxon>Coelacanthidae</taxon>
        <taxon>Latimeria</taxon>
    </lineage>
</organism>
<dbReference type="PANTHER" id="PTHR33198">
    <property type="entry name" value="ANK_REP_REGION DOMAIN-CONTAINING PROTEIN-RELATED"/>
    <property type="match status" value="1"/>
</dbReference>
<dbReference type="eggNOG" id="KOG0017">
    <property type="taxonomic scope" value="Eukaryota"/>
</dbReference>
<keyword evidence="2" id="KW-1185">Reference proteome</keyword>
<dbReference type="AlphaFoldDB" id="H3B0J1"/>
<dbReference type="Proteomes" id="UP000008672">
    <property type="component" value="Unassembled WGS sequence"/>
</dbReference>
<sequence>MALYGKLDEFNGEEEEWSQYIEEQLEHFFTANDIKDEGKKHAILLSVCGSKTYKLLRNLVAPENPGEFTFDQLKSLVQEHYNPRPSMIVQRSNSYFQHQGESVATSVAELYHLVQYCDCGGTLEDMLRDRLVCGLTDDQIQHRLLAEPQLHFKRAIDLALVMEAA</sequence>
<evidence type="ECO:0000313" key="2">
    <source>
        <dbReference type="Proteomes" id="UP000008672"/>
    </source>
</evidence>
<accession>H3B0J1</accession>